<dbReference type="Pfam" id="PF26292">
    <property type="entry name" value="PUA_elF2D"/>
    <property type="match status" value="1"/>
</dbReference>
<proteinExistence type="inferred from homology"/>
<dbReference type="PROSITE" id="PS50890">
    <property type="entry name" value="PUA"/>
    <property type="match status" value="1"/>
</dbReference>
<dbReference type="CDD" id="cd21156">
    <property type="entry name" value="PUA_eIF2d-like"/>
    <property type="match status" value="1"/>
</dbReference>
<protein>
    <recommendedName>
        <fullName evidence="8">Eukaryotic translation initiation factor SUI1 family protein</fullName>
    </recommendedName>
</protein>
<feature type="domain" description="DM2" evidence="5">
    <location>
        <begin position="394"/>
        <end position="484"/>
    </location>
</feature>
<dbReference type="InterPro" id="IPR039759">
    <property type="entry name" value="eIF2D_SUI1"/>
</dbReference>
<evidence type="ECO:0000256" key="3">
    <source>
        <dbReference type="SAM" id="MobiDB-lite"/>
    </source>
</evidence>
<name>A0A8S0W4J4_CYCAE</name>
<reference evidence="6 7" key="1">
    <citation type="submission" date="2020-01" db="EMBL/GenBank/DDBJ databases">
        <authorList>
            <person name="Gupta K D."/>
        </authorList>
    </citation>
    <scope>NUCLEOTIDE SEQUENCE [LARGE SCALE GENOMIC DNA]</scope>
</reference>
<comment type="caution">
    <text evidence="6">The sequence shown here is derived from an EMBL/GenBank/DDBJ whole genome shotgun (WGS) entry which is preliminary data.</text>
</comment>
<dbReference type="FunFam" id="3.30.780.10:FF:000008">
    <property type="entry name" value="eukaryotic translation initiation factor 2D"/>
    <property type="match status" value="1"/>
</dbReference>
<dbReference type="GO" id="GO:0003743">
    <property type="term" value="F:translation initiation factor activity"/>
    <property type="evidence" value="ECO:0007669"/>
    <property type="project" value="InterPro"/>
</dbReference>
<dbReference type="SUPFAM" id="SSF47592">
    <property type="entry name" value="SWIB/MDM2 domain"/>
    <property type="match status" value="1"/>
</dbReference>
<dbReference type="Gene3D" id="3.30.780.10">
    <property type="entry name" value="SUI1-like domain"/>
    <property type="match status" value="1"/>
</dbReference>
<evidence type="ECO:0000313" key="6">
    <source>
        <dbReference type="EMBL" id="CAA7262134.1"/>
    </source>
</evidence>
<accession>A0A8S0W4J4</accession>
<evidence type="ECO:0000256" key="2">
    <source>
        <dbReference type="ARBA" id="ARBA00022490"/>
    </source>
</evidence>
<dbReference type="Proteomes" id="UP000467700">
    <property type="component" value="Unassembled WGS sequence"/>
</dbReference>
<feature type="region of interest" description="Disordered" evidence="3">
    <location>
        <begin position="201"/>
        <end position="238"/>
    </location>
</feature>
<feature type="domain" description="SUI1" evidence="4">
    <location>
        <begin position="514"/>
        <end position="590"/>
    </location>
</feature>
<evidence type="ECO:0000259" key="5">
    <source>
        <dbReference type="PROSITE" id="PS51925"/>
    </source>
</evidence>
<dbReference type="Gene3D" id="3.10.400.20">
    <property type="match status" value="1"/>
</dbReference>
<dbReference type="EMBL" id="CACVBS010000035">
    <property type="protein sequence ID" value="CAA7262134.1"/>
    <property type="molecule type" value="Genomic_DNA"/>
</dbReference>
<keyword evidence="2" id="KW-0963">Cytoplasm</keyword>
<organism evidence="6 7">
    <name type="scientific">Cyclocybe aegerita</name>
    <name type="common">Black poplar mushroom</name>
    <name type="synonym">Agrocybe aegerita</name>
    <dbReference type="NCBI Taxonomy" id="1973307"/>
    <lineage>
        <taxon>Eukaryota</taxon>
        <taxon>Fungi</taxon>
        <taxon>Dikarya</taxon>
        <taxon>Basidiomycota</taxon>
        <taxon>Agaricomycotina</taxon>
        <taxon>Agaricomycetes</taxon>
        <taxon>Agaricomycetidae</taxon>
        <taxon>Agaricales</taxon>
        <taxon>Agaricineae</taxon>
        <taxon>Bolbitiaceae</taxon>
        <taxon>Cyclocybe</taxon>
    </lineage>
</organism>
<dbReference type="InterPro" id="IPR015947">
    <property type="entry name" value="PUA-like_sf"/>
</dbReference>
<evidence type="ECO:0000256" key="1">
    <source>
        <dbReference type="ARBA" id="ARBA00010359"/>
    </source>
</evidence>
<dbReference type="SUPFAM" id="SSF55159">
    <property type="entry name" value="eIF1-like"/>
    <property type="match status" value="1"/>
</dbReference>
<evidence type="ECO:0008006" key="8">
    <source>
        <dbReference type="Google" id="ProtNLM"/>
    </source>
</evidence>
<comment type="similarity">
    <text evidence="1">Belongs to the eIF2D family.</text>
</comment>
<dbReference type="InterPro" id="IPR057429">
    <property type="entry name" value="WH_eIF2D"/>
</dbReference>
<sequence>MFKKPPSNLKTSAPLRSSDRRKLKQRAVSAYQLSSEEGDALIPDGISSVKFSTHVNEPGTLYTHVDGTPMWFTIGKGSEDLLPTVYTLWKKQDLLPFLSTPSAVVPILIGGADLMIPGVIQCPPSLAEHQLVAIRQYVNKDGKPALSPPVAIGRMALPSDRLRAAGTEKGKAIHVIHTWKDHLWEMGSKIDIPEDTLLEESAPVEQGEESEEEGTGNQATPPPPIPPEEMAETPQTVSYTPQEVTELLNKALLQSISKPPPASGFPIPATIFYSNYLLPSRPAFPTLVLPPTGSSSDRPGDPPQVDTEITIKTSSHKSLTAFLKAAEKTGLLTLKPPQKQQPDVLITAINASHPNIISHVSFVTVKDVELTAAKKAAREGKETTGGSREVEIKELYKPHQASVDLFEGIGANKADLYTIPQIRTMLNGYIAAKSLVNQNDQAYINLDDLLFACVAAKGSKGKAKAKDAAEPEPPSQFMRRDELTKSVVDKMQPWYGVRAEGKEPVTKKGSLSPIQVATKLRQGRKAATLITGFEPFLVIDADEMAEDLRKTCAGATSVSPAAGKPGGTSMEVLVQGKQSKSVVDYLMAKGIPKKWIEVVDLSGKK</sequence>
<feature type="region of interest" description="Disordered" evidence="3">
    <location>
        <begin position="1"/>
        <end position="23"/>
    </location>
</feature>
<dbReference type="PANTHER" id="PTHR12217:SF4">
    <property type="entry name" value="EUKARYOTIC TRANSLATION INITIATION FACTOR 2D"/>
    <property type="match status" value="1"/>
</dbReference>
<dbReference type="AlphaFoldDB" id="A0A8S0W4J4"/>
<dbReference type="InterPro" id="IPR039757">
    <property type="entry name" value="EIF2D"/>
</dbReference>
<dbReference type="OrthoDB" id="199771at2759"/>
<dbReference type="InterPro" id="IPR058886">
    <property type="entry name" value="SWIB_eIF2D"/>
</dbReference>
<evidence type="ECO:0000313" key="7">
    <source>
        <dbReference type="Proteomes" id="UP000467700"/>
    </source>
</evidence>
<dbReference type="InterPro" id="IPR048247">
    <property type="entry name" value="eIF2D_N"/>
</dbReference>
<dbReference type="InterPro" id="IPR003121">
    <property type="entry name" value="SWIB_MDM2_domain"/>
</dbReference>
<dbReference type="InterPro" id="IPR048248">
    <property type="entry name" value="PUA_eIF2d-like"/>
</dbReference>
<dbReference type="PROSITE" id="PS50296">
    <property type="entry name" value="SUI1"/>
    <property type="match status" value="1"/>
</dbReference>
<dbReference type="Pfam" id="PF26291">
    <property type="entry name" value="SWIB_eIF2D"/>
    <property type="match status" value="1"/>
</dbReference>
<dbReference type="InterPro" id="IPR041366">
    <property type="entry name" value="Pre-PUA"/>
</dbReference>
<gene>
    <name evidence="6" type="ORF">AAE3_LOCUS4175</name>
</gene>
<dbReference type="InterPro" id="IPR001950">
    <property type="entry name" value="SUI1"/>
</dbReference>
<dbReference type="Pfam" id="PF01253">
    <property type="entry name" value="SUI1"/>
    <property type="match status" value="1"/>
</dbReference>
<dbReference type="InterPro" id="IPR036877">
    <property type="entry name" value="SUI1_dom_sf"/>
</dbReference>
<dbReference type="SUPFAM" id="SSF88697">
    <property type="entry name" value="PUA domain-like"/>
    <property type="match status" value="1"/>
</dbReference>
<dbReference type="GO" id="GO:0001731">
    <property type="term" value="P:formation of translation preinitiation complex"/>
    <property type="evidence" value="ECO:0007669"/>
    <property type="project" value="InterPro"/>
</dbReference>
<dbReference type="Pfam" id="PF25304">
    <property type="entry name" value="WHD_eIF2D"/>
    <property type="match status" value="1"/>
</dbReference>
<dbReference type="InterPro" id="IPR036885">
    <property type="entry name" value="SWIB_MDM2_dom_sf"/>
</dbReference>
<dbReference type="PROSITE" id="PS51925">
    <property type="entry name" value="SWIB_MDM2"/>
    <property type="match status" value="1"/>
</dbReference>
<dbReference type="Pfam" id="PF17832">
    <property type="entry name" value="Pre-PUA"/>
    <property type="match status" value="1"/>
</dbReference>
<dbReference type="CDD" id="cd11608">
    <property type="entry name" value="eIF2D_C"/>
    <property type="match status" value="1"/>
</dbReference>
<dbReference type="CDD" id="cd11610">
    <property type="entry name" value="eIF2D_N"/>
    <property type="match status" value="1"/>
</dbReference>
<evidence type="ECO:0000259" key="4">
    <source>
        <dbReference type="PROSITE" id="PS50296"/>
    </source>
</evidence>
<keyword evidence="7" id="KW-1185">Reference proteome</keyword>
<dbReference type="PANTHER" id="PTHR12217">
    <property type="entry name" value="EUKARYOTIC TRANSLATION INITIATION FACTOR 2D"/>
    <property type="match status" value="1"/>
</dbReference>